<dbReference type="SUPFAM" id="SSF51905">
    <property type="entry name" value="FAD/NAD(P)-binding domain"/>
    <property type="match status" value="1"/>
</dbReference>
<evidence type="ECO:0000256" key="1">
    <source>
        <dbReference type="ARBA" id="ARBA00005995"/>
    </source>
</evidence>
<evidence type="ECO:0000259" key="2">
    <source>
        <dbReference type="Pfam" id="PF01593"/>
    </source>
</evidence>
<dbReference type="AlphaFoldDB" id="A0A0K0X355"/>
<dbReference type="RefSeq" id="WP_049744291.1">
    <property type="nucleotide sequence ID" value="NZ_CP012150.1"/>
</dbReference>
<organism evidence="3 4">
    <name type="scientific">Mycolicibacterium goodii</name>
    <name type="common">Mycobacterium goodii</name>
    <dbReference type="NCBI Taxonomy" id="134601"/>
    <lineage>
        <taxon>Bacteria</taxon>
        <taxon>Bacillati</taxon>
        <taxon>Actinomycetota</taxon>
        <taxon>Actinomycetes</taxon>
        <taxon>Mycobacteriales</taxon>
        <taxon>Mycobacteriaceae</taxon>
        <taxon>Mycolicibacterium</taxon>
    </lineage>
</organism>
<name>A0A0K0X355_MYCGD</name>
<dbReference type="InterPro" id="IPR002937">
    <property type="entry name" value="Amino_oxidase"/>
</dbReference>
<dbReference type="EMBL" id="CP012150">
    <property type="protein sequence ID" value="AKS31875.1"/>
    <property type="molecule type" value="Genomic_DNA"/>
</dbReference>
<dbReference type="InterPro" id="IPR050703">
    <property type="entry name" value="Flavin_MAO"/>
</dbReference>
<accession>A0A0K0X355</accession>
<dbReference type="Proteomes" id="UP000062255">
    <property type="component" value="Chromosome"/>
</dbReference>
<evidence type="ECO:0000313" key="3">
    <source>
        <dbReference type="EMBL" id="AKS31875.1"/>
    </source>
</evidence>
<dbReference type="OrthoDB" id="337830at2"/>
<feature type="domain" description="Amine oxidase" evidence="2">
    <location>
        <begin position="15"/>
        <end position="432"/>
    </location>
</feature>
<dbReference type="InterPro" id="IPR036188">
    <property type="entry name" value="FAD/NAD-bd_sf"/>
</dbReference>
<evidence type="ECO:0000313" key="4">
    <source>
        <dbReference type="Proteomes" id="UP000062255"/>
    </source>
</evidence>
<proteinExistence type="inferred from homology"/>
<dbReference type="PATRIC" id="fig|134601.6.peg.1708"/>
<dbReference type="Pfam" id="PF01593">
    <property type="entry name" value="Amino_oxidase"/>
    <property type="match status" value="1"/>
</dbReference>
<dbReference type="GO" id="GO:0016491">
    <property type="term" value="F:oxidoreductase activity"/>
    <property type="evidence" value="ECO:0007669"/>
    <property type="project" value="InterPro"/>
</dbReference>
<dbReference type="Gene3D" id="1.10.405.10">
    <property type="entry name" value="Guanine Nucleotide Dissociation Inhibitor, domain 1"/>
    <property type="match status" value="1"/>
</dbReference>
<dbReference type="Gene3D" id="3.90.660.10">
    <property type="match status" value="1"/>
</dbReference>
<dbReference type="KEGG" id="mgo:AFA91_08250"/>
<dbReference type="PANTHER" id="PTHR43563">
    <property type="entry name" value="AMINE OXIDASE"/>
    <property type="match status" value="1"/>
</dbReference>
<dbReference type="Gene3D" id="3.50.50.60">
    <property type="entry name" value="FAD/NAD(P)-binding domain"/>
    <property type="match status" value="1"/>
</dbReference>
<reference evidence="3 4" key="1">
    <citation type="submission" date="2015-07" db="EMBL/GenBank/DDBJ databases">
        <title>Complete genome sequence of Mycobacterium goodii X7B, a facultative thermophilic biodesulfurizing bacterium.</title>
        <authorList>
            <person name="Yu B."/>
            <person name="Li F."/>
            <person name="Xu P."/>
        </authorList>
    </citation>
    <scope>NUCLEOTIDE SEQUENCE [LARGE SCALE GENOMIC DNA]</scope>
    <source>
        <strain evidence="3 4">X7B</strain>
    </source>
</reference>
<comment type="similarity">
    <text evidence="1">Belongs to the flavin monoamine oxidase family.</text>
</comment>
<dbReference type="STRING" id="134601.AFA91_08250"/>
<dbReference type="PANTHER" id="PTHR43563:SF1">
    <property type="entry name" value="AMINE OXIDASE [FLAVIN-CONTAINING] B"/>
    <property type="match status" value="1"/>
</dbReference>
<gene>
    <name evidence="3" type="ORF">AFA91_08250</name>
</gene>
<protein>
    <recommendedName>
        <fullName evidence="2">Amine oxidase domain-containing protein</fullName>
    </recommendedName>
</protein>
<sequence length="439" mass="47043">MSGDIYDAVVVGAGFAGLTAARDLAKDGKRILIVEARDRIGGRTWYRPFADTDFDIEMGGNWLDPEGNAALMAEVRRYGVELTTSPQAEHHVSLLDGVLSHAACPISREDEVDLQRFVEEVSAQVKRIDPALPLDTQDVADLDVALDAYLDGFGLSVTLKELMGAWIRQETGCHLSQISALHLMSWIPLLDNDVLAIGHTPTHRFAAGTIDLLQRMLDDSAAELRLSTPVVAVTQSADHVEVRTQSGDVLRARGAVIALPLNCLPDVTFTPALSLDKAAGVAIGQSGAAKKLWALVTGLPPKLLGIGAHDEPIDVFFTDFPADETGLGADLVVGFSTQERPLDILDRDDMEAAFRRYVPEARVLKVDGHDWLADPYSKGTWCAAPAGLLSKYASALGASEGRLVFAGSDIAHAFRGWMEGAVLTGATAAEQLSTILARS</sequence>